<evidence type="ECO:0000313" key="4">
    <source>
        <dbReference type="Proteomes" id="UP000626109"/>
    </source>
</evidence>
<dbReference type="Pfam" id="PF13202">
    <property type="entry name" value="EF-hand_5"/>
    <property type="match status" value="2"/>
</dbReference>
<dbReference type="InterPro" id="IPR018247">
    <property type="entry name" value="EF_Hand_1_Ca_BS"/>
</dbReference>
<feature type="domain" description="EF-hand" evidence="2">
    <location>
        <begin position="223"/>
        <end position="258"/>
    </location>
</feature>
<dbReference type="PROSITE" id="PS00018">
    <property type="entry name" value="EF_HAND_1"/>
    <property type="match status" value="2"/>
</dbReference>
<dbReference type="CDD" id="cd00051">
    <property type="entry name" value="EFh"/>
    <property type="match status" value="1"/>
</dbReference>
<keyword evidence="1" id="KW-0106">Calcium</keyword>
<organism evidence="3 4">
    <name type="scientific">Polarella glacialis</name>
    <name type="common">Dinoflagellate</name>
    <dbReference type="NCBI Taxonomy" id="89957"/>
    <lineage>
        <taxon>Eukaryota</taxon>
        <taxon>Sar</taxon>
        <taxon>Alveolata</taxon>
        <taxon>Dinophyceae</taxon>
        <taxon>Suessiales</taxon>
        <taxon>Suessiaceae</taxon>
        <taxon>Polarella</taxon>
    </lineage>
</organism>
<accession>A0A813IEM4</accession>
<dbReference type="PROSITE" id="PS50222">
    <property type="entry name" value="EF_HAND_2"/>
    <property type="match status" value="4"/>
</dbReference>
<dbReference type="Gene3D" id="1.10.238.10">
    <property type="entry name" value="EF-hand"/>
    <property type="match status" value="2"/>
</dbReference>
<dbReference type="InterPro" id="IPR002048">
    <property type="entry name" value="EF_hand_dom"/>
</dbReference>
<dbReference type="AlphaFoldDB" id="A0A813IEM4"/>
<protein>
    <recommendedName>
        <fullName evidence="2">EF-hand domain-containing protein</fullName>
    </recommendedName>
</protein>
<feature type="domain" description="EF-hand" evidence="2">
    <location>
        <begin position="100"/>
        <end position="135"/>
    </location>
</feature>
<dbReference type="SUPFAM" id="SSF47473">
    <property type="entry name" value="EF-hand"/>
    <property type="match status" value="1"/>
</dbReference>
<dbReference type="GO" id="GO:0005509">
    <property type="term" value="F:calcium ion binding"/>
    <property type="evidence" value="ECO:0007669"/>
    <property type="project" value="InterPro"/>
</dbReference>
<reference evidence="3" key="1">
    <citation type="submission" date="2021-02" db="EMBL/GenBank/DDBJ databases">
        <authorList>
            <person name="Dougan E. K."/>
            <person name="Rhodes N."/>
            <person name="Thang M."/>
            <person name="Chan C."/>
        </authorList>
    </citation>
    <scope>NUCLEOTIDE SEQUENCE</scope>
</reference>
<feature type="domain" description="EF-hand" evidence="2">
    <location>
        <begin position="1"/>
        <end position="30"/>
    </location>
</feature>
<proteinExistence type="predicted"/>
<evidence type="ECO:0000259" key="2">
    <source>
        <dbReference type="PROSITE" id="PS50222"/>
    </source>
</evidence>
<feature type="domain" description="EF-hand" evidence="2">
    <location>
        <begin position="184"/>
        <end position="219"/>
    </location>
</feature>
<dbReference type="EMBL" id="CAJNNW010008077">
    <property type="protein sequence ID" value="CAE8649721.1"/>
    <property type="molecule type" value="Genomic_DNA"/>
</dbReference>
<name>A0A813IEM4_POLGL</name>
<evidence type="ECO:0000256" key="1">
    <source>
        <dbReference type="ARBA" id="ARBA00022837"/>
    </source>
</evidence>
<evidence type="ECO:0000313" key="3">
    <source>
        <dbReference type="EMBL" id="CAE8649721.1"/>
    </source>
</evidence>
<dbReference type="SMART" id="SM00054">
    <property type="entry name" value="EFh"/>
    <property type="match status" value="5"/>
</dbReference>
<dbReference type="InterPro" id="IPR011992">
    <property type="entry name" value="EF-hand-dom_pair"/>
</dbReference>
<sequence>MVLWRRLDIDGSGEVSLEEFTILMYRVDLASWPEASSPDDIDRVIRRLNAAVEKWHHAGGNWYRMFLHIETTSSGHITFDNLKRFVRGRFLGLNLDLSEMPDDDLRKLWKAMDSSGDMRVPIGLFMAFMRRNGTSVSMHKVTISAAPAMSRQELREVATRLALLLHSWLGQRGIRGPNAAAAVTSPAVWSHLFNFIDADGSGRLTFLEFEGCALDVLKSGSKVSGDELKGLWRAVDVDGSGEATAEEFAVALYRLQIETWPRLGDDALAKLIGLLNAAADKWHRCGGNWYKVLVLCDEDGMHYFPMVNSTNNNINEFDKKVISQSK</sequence>
<gene>
    <name evidence="3" type="ORF">PGLA2088_LOCUS7675</name>
</gene>
<dbReference type="Proteomes" id="UP000626109">
    <property type="component" value="Unassembled WGS sequence"/>
</dbReference>
<comment type="caution">
    <text evidence="3">The sequence shown here is derived from an EMBL/GenBank/DDBJ whole genome shotgun (WGS) entry which is preliminary data.</text>
</comment>